<organism evidence="1 2">
    <name type="scientific">Enterococcus mundtii</name>
    <dbReference type="NCBI Taxonomy" id="53346"/>
    <lineage>
        <taxon>Bacteria</taxon>
        <taxon>Bacillati</taxon>
        <taxon>Bacillota</taxon>
        <taxon>Bacilli</taxon>
        <taxon>Lactobacillales</taxon>
        <taxon>Enterococcaceae</taxon>
        <taxon>Enterococcus</taxon>
    </lineage>
</organism>
<protein>
    <submittedName>
        <fullName evidence="1">Uncharacterized protein</fullName>
    </submittedName>
</protein>
<evidence type="ECO:0000313" key="1">
    <source>
        <dbReference type="EMBL" id="BBM14874.1"/>
    </source>
</evidence>
<accession>A0AAI8WDT7</accession>
<proteinExistence type="predicted"/>
<gene>
    <name evidence="1" type="ORF">EM151A_1682</name>
</gene>
<sequence>MNCDTANKNQGKILTIVFLHLFSEEGFPEFRSISITYCKANLENFFSEINQRMT</sequence>
<name>A0AAI8WDT7_ENTMU</name>
<dbReference type="Proteomes" id="UP000509460">
    <property type="component" value="Chromosome"/>
</dbReference>
<dbReference type="EMBL" id="AP019810">
    <property type="protein sequence ID" value="BBM14874.1"/>
    <property type="molecule type" value="Genomic_DNA"/>
</dbReference>
<evidence type="ECO:0000313" key="2">
    <source>
        <dbReference type="Proteomes" id="UP000509460"/>
    </source>
</evidence>
<reference evidence="1 2" key="1">
    <citation type="submission" date="2019-07" db="EMBL/GenBank/DDBJ databases">
        <title>antibiotic susceptibility of plant-derived lactic acid bacteria.</title>
        <authorList>
            <person name="Sugiyama M."/>
            <person name="Noda M."/>
        </authorList>
    </citation>
    <scope>NUCLEOTIDE SEQUENCE [LARGE SCALE GENOMIC DNA]</scope>
    <source>
        <strain evidence="1 2">15-1A</strain>
    </source>
</reference>
<dbReference type="AlphaFoldDB" id="A0AAI8WDT7"/>